<dbReference type="AlphaFoldDB" id="A0A2T0W3K5"/>
<dbReference type="Proteomes" id="UP000238007">
    <property type="component" value="Unassembled WGS sequence"/>
</dbReference>
<accession>A0A2T0W3K5</accession>
<reference evidence="1 2" key="1">
    <citation type="submission" date="2018-03" db="EMBL/GenBank/DDBJ databases">
        <title>Genomic Encyclopedia of Archaeal and Bacterial Type Strains, Phase II (KMG-II): from individual species to whole genera.</title>
        <authorList>
            <person name="Goeker M."/>
        </authorList>
    </citation>
    <scope>NUCLEOTIDE SEQUENCE [LARGE SCALE GENOMIC DNA]</scope>
    <source>
        <strain evidence="1 2">DSM 101533</strain>
    </source>
</reference>
<organism evidence="1 2">
    <name type="scientific">Yoonia maritima</name>
    <dbReference type="NCBI Taxonomy" id="1435347"/>
    <lineage>
        <taxon>Bacteria</taxon>
        <taxon>Pseudomonadati</taxon>
        <taxon>Pseudomonadota</taxon>
        <taxon>Alphaproteobacteria</taxon>
        <taxon>Rhodobacterales</taxon>
        <taxon>Paracoccaceae</taxon>
        <taxon>Yoonia</taxon>
    </lineage>
</organism>
<dbReference type="EMBL" id="PVTP01000002">
    <property type="protein sequence ID" value="PRY79780.1"/>
    <property type="molecule type" value="Genomic_DNA"/>
</dbReference>
<evidence type="ECO:0000313" key="1">
    <source>
        <dbReference type="EMBL" id="PRY79780.1"/>
    </source>
</evidence>
<gene>
    <name evidence="1" type="ORF">CLV80_102428</name>
</gene>
<comment type="caution">
    <text evidence="1">The sequence shown here is derived from an EMBL/GenBank/DDBJ whole genome shotgun (WGS) entry which is preliminary data.</text>
</comment>
<keyword evidence="2" id="KW-1185">Reference proteome</keyword>
<protein>
    <submittedName>
        <fullName evidence="1">Uncharacterized protein</fullName>
    </submittedName>
</protein>
<sequence length="193" mass="22081">MNIVTDRIYGVWLHIYLHKRGNMRVSSIAVLIVVSGPVFAGCPIGQKEFMSCNIENSQNVLSVCFDDTSAYYSFGLQGRLPDLALSEPIETINYTPWPGVGRAIWESLTFRNDEYSYTVVAGFDRMFDDETEEDHPTPHFGEVQVKRDGETLVNLNCERGSTAFAWTPEIYEAKEAAGYEWDDRNRLWFKTQE</sequence>
<name>A0A2T0W3K5_9RHOB</name>
<proteinExistence type="predicted"/>
<evidence type="ECO:0000313" key="2">
    <source>
        <dbReference type="Proteomes" id="UP000238007"/>
    </source>
</evidence>